<evidence type="ECO:0000313" key="2">
    <source>
        <dbReference type="Proteomes" id="UP000499080"/>
    </source>
</evidence>
<proteinExistence type="predicted"/>
<dbReference type="EMBL" id="BGPR01009891">
    <property type="protein sequence ID" value="GBN42928.1"/>
    <property type="molecule type" value="Genomic_DNA"/>
</dbReference>
<dbReference type="OrthoDB" id="6432997at2759"/>
<evidence type="ECO:0000313" key="1">
    <source>
        <dbReference type="EMBL" id="GBN42928.1"/>
    </source>
</evidence>
<dbReference type="Proteomes" id="UP000499080">
    <property type="component" value="Unassembled WGS sequence"/>
</dbReference>
<gene>
    <name evidence="1" type="ORF">AVEN_228882_1</name>
</gene>
<name>A0A4Y2NTM6_ARAVE</name>
<protein>
    <submittedName>
        <fullName evidence="1">Uncharacterized protein</fullName>
    </submittedName>
</protein>
<organism evidence="1 2">
    <name type="scientific">Araneus ventricosus</name>
    <name type="common">Orbweaver spider</name>
    <name type="synonym">Epeira ventricosa</name>
    <dbReference type="NCBI Taxonomy" id="182803"/>
    <lineage>
        <taxon>Eukaryota</taxon>
        <taxon>Metazoa</taxon>
        <taxon>Ecdysozoa</taxon>
        <taxon>Arthropoda</taxon>
        <taxon>Chelicerata</taxon>
        <taxon>Arachnida</taxon>
        <taxon>Araneae</taxon>
        <taxon>Araneomorphae</taxon>
        <taxon>Entelegynae</taxon>
        <taxon>Araneoidea</taxon>
        <taxon>Araneidae</taxon>
        <taxon>Araneus</taxon>
    </lineage>
</organism>
<keyword evidence="2" id="KW-1185">Reference proteome</keyword>
<sequence length="134" mass="15341">MIGPLPDIPSINSCRRRFQGHMSVPCTRTDFSILASSLSFLKRGEQQPHGYYFETDLVILNRGQMRRATPELALPELIYRYFRSPTSSAAEGLRLLWNSLPDAFFGYEGIERTLRAGAHTHTYIIHADRLTQRV</sequence>
<accession>A0A4Y2NTM6</accession>
<comment type="caution">
    <text evidence="1">The sequence shown here is derived from an EMBL/GenBank/DDBJ whole genome shotgun (WGS) entry which is preliminary data.</text>
</comment>
<dbReference type="AlphaFoldDB" id="A0A4Y2NTM6"/>
<reference evidence="1 2" key="1">
    <citation type="journal article" date="2019" name="Sci. Rep.">
        <title>Orb-weaving spider Araneus ventricosus genome elucidates the spidroin gene catalogue.</title>
        <authorList>
            <person name="Kono N."/>
            <person name="Nakamura H."/>
            <person name="Ohtoshi R."/>
            <person name="Moran D.A.P."/>
            <person name="Shinohara A."/>
            <person name="Yoshida Y."/>
            <person name="Fujiwara M."/>
            <person name="Mori M."/>
            <person name="Tomita M."/>
            <person name="Arakawa K."/>
        </authorList>
    </citation>
    <scope>NUCLEOTIDE SEQUENCE [LARGE SCALE GENOMIC DNA]</scope>
</reference>